<feature type="transmembrane region" description="Helical" evidence="1">
    <location>
        <begin position="6"/>
        <end position="28"/>
    </location>
</feature>
<accession>A0A7W5D332</accession>
<protein>
    <submittedName>
        <fullName evidence="2">Uncharacterized protein</fullName>
    </submittedName>
</protein>
<sequence length="55" mass="5882">MITAHALNILVMALALAFVLIAAATVHLQQVHRRDLAKVNERLGALEAAGELGHE</sequence>
<evidence type="ECO:0000313" key="3">
    <source>
        <dbReference type="Proteomes" id="UP000530850"/>
    </source>
</evidence>
<reference evidence="2 3" key="1">
    <citation type="submission" date="2020-08" db="EMBL/GenBank/DDBJ databases">
        <title>Sequencing the genomes of 1000 actinobacteria strains.</title>
        <authorList>
            <person name="Klenk H.-P."/>
        </authorList>
    </citation>
    <scope>NUCLEOTIDE SEQUENCE [LARGE SCALE GENOMIC DNA]</scope>
    <source>
        <strain evidence="2 3">DSM 22242</strain>
    </source>
</reference>
<dbReference type="GeneID" id="93357713"/>
<keyword evidence="1" id="KW-1133">Transmembrane helix</keyword>
<proteinExistence type="predicted"/>
<comment type="caution">
    <text evidence="2">The sequence shown here is derived from an EMBL/GenBank/DDBJ whole genome shotgun (WGS) entry which is preliminary data.</text>
</comment>
<dbReference type="AlphaFoldDB" id="A0A7W5D332"/>
<dbReference type="Proteomes" id="UP000530850">
    <property type="component" value="Unassembled WGS sequence"/>
</dbReference>
<gene>
    <name evidence="2" type="ORF">FHR31_001872</name>
</gene>
<keyword evidence="1" id="KW-0812">Transmembrane</keyword>
<dbReference type="EMBL" id="JACHYA010000008">
    <property type="protein sequence ID" value="MBB3172039.1"/>
    <property type="molecule type" value="Genomic_DNA"/>
</dbReference>
<keyword evidence="1" id="KW-0472">Membrane</keyword>
<name>A0A7W5D332_9ACTN</name>
<dbReference type="RefSeq" id="WP_161555295.1">
    <property type="nucleotide sequence ID" value="NZ_CANPEU010000029.1"/>
</dbReference>
<evidence type="ECO:0000256" key="1">
    <source>
        <dbReference type="SAM" id="Phobius"/>
    </source>
</evidence>
<organism evidence="2 3">
    <name type="scientific">Parvibacter caecicola</name>
    <dbReference type="NCBI Taxonomy" id="747645"/>
    <lineage>
        <taxon>Bacteria</taxon>
        <taxon>Bacillati</taxon>
        <taxon>Actinomycetota</taxon>
        <taxon>Coriobacteriia</taxon>
        <taxon>Coriobacteriales</taxon>
        <taxon>Coriobacteriaceae</taxon>
        <taxon>Parvibacter</taxon>
    </lineage>
</organism>
<evidence type="ECO:0000313" key="2">
    <source>
        <dbReference type="EMBL" id="MBB3172039.1"/>
    </source>
</evidence>